<proteinExistence type="predicted"/>
<dbReference type="InterPro" id="IPR035979">
    <property type="entry name" value="RBD_domain_sf"/>
</dbReference>
<dbReference type="Proteomes" id="UP001479436">
    <property type="component" value="Unassembled WGS sequence"/>
</dbReference>
<evidence type="ECO:0000313" key="2">
    <source>
        <dbReference type="EMBL" id="KAK9768717.1"/>
    </source>
</evidence>
<comment type="caution">
    <text evidence="2">The sequence shown here is derived from an EMBL/GenBank/DDBJ whole genome shotgun (WGS) entry which is preliminary data.</text>
</comment>
<dbReference type="InterPro" id="IPR000504">
    <property type="entry name" value="RRM_dom"/>
</dbReference>
<dbReference type="SUPFAM" id="SSF54928">
    <property type="entry name" value="RNA-binding domain, RBD"/>
    <property type="match status" value="1"/>
</dbReference>
<accession>A0ABR2X4K8</accession>
<organism evidence="2 3">
    <name type="scientific">Basidiobolus ranarum</name>
    <dbReference type="NCBI Taxonomy" id="34480"/>
    <lineage>
        <taxon>Eukaryota</taxon>
        <taxon>Fungi</taxon>
        <taxon>Fungi incertae sedis</taxon>
        <taxon>Zoopagomycota</taxon>
        <taxon>Entomophthoromycotina</taxon>
        <taxon>Basidiobolomycetes</taxon>
        <taxon>Basidiobolales</taxon>
        <taxon>Basidiobolaceae</taxon>
        <taxon>Basidiobolus</taxon>
    </lineage>
</organism>
<name>A0ABR2X4K8_9FUNG</name>
<keyword evidence="3" id="KW-1185">Reference proteome</keyword>
<evidence type="ECO:0000259" key="1">
    <source>
        <dbReference type="Pfam" id="PF00076"/>
    </source>
</evidence>
<feature type="domain" description="RRM" evidence="1">
    <location>
        <begin position="22"/>
        <end position="65"/>
    </location>
</feature>
<evidence type="ECO:0000313" key="3">
    <source>
        <dbReference type="Proteomes" id="UP001479436"/>
    </source>
</evidence>
<reference evidence="2 3" key="1">
    <citation type="submission" date="2023-04" db="EMBL/GenBank/DDBJ databases">
        <title>Genome of Basidiobolus ranarum AG-B5.</title>
        <authorList>
            <person name="Stajich J.E."/>
            <person name="Carter-House D."/>
            <person name="Gryganskyi A."/>
        </authorList>
    </citation>
    <scope>NUCLEOTIDE SEQUENCE [LARGE SCALE GENOMIC DNA]</scope>
    <source>
        <strain evidence="2 3">AG-B5</strain>
    </source>
</reference>
<dbReference type="Gene3D" id="3.30.70.330">
    <property type="match status" value="1"/>
</dbReference>
<dbReference type="InterPro" id="IPR012677">
    <property type="entry name" value="Nucleotide-bd_a/b_plait_sf"/>
</dbReference>
<dbReference type="EMBL" id="JASJQH010000007">
    <property type="protein sequence ID" value="KAK9768717.1"/>
    <property type="molecule type" value="Genomic_DNA"/>
</dbReference>
<gene>
    <name evidence="2" type="ORF">K7432_000400</name>
</gene>
<protein>
    <recommendedName>
        <fullName evidence="1">RRM domain-containing protein</fullName>
    </recommendedName>
</protein>
<dbReference type="Pfam" id="PF00076">
    <property type="entry name" value="RRM_1"/>
    <property type="match status" value="1"/>
</dbReference>
<sequence>MSKVFLHATHPFKSVVQARSIVRQLESKFGGIRDYQFVRCPITHVYNGQANVEFKDPSAAEAAAASGTHKIDNIEYNLIQREGSRPALETSEPAVEPQV</sequence>